<sequence>MAELVVDTDARDALVAHAREGAPEEVCGVLGGREGGDGGGRPGRVTRHERVPNVAETPETRYELDPEAQFAALRAIEDAGDDVVGFYHSHPAGPDDPSATDEAQATWPDAVYCIVSLAATEPRLGAWRWTGETFEELSVRVD</sequence>
<keyword evidence="2" id="KW-0479">Metal-binding</keyword>
<dbReference type="SUPFAM" id="SSF102712">
    <property type="entry name" value="JAB1/MPN domain"/>
    <property type="match status" value="1"/>
</dbReference>
<dbReference type="CDD" id="cd08070">
    <property type="entry name" value="MPN_like"/>
    <property type="match status" value="1"/>
</dbReference>
<dbReference type="PANTHER" id="PTHR34858:SF1">
    <property type="entry name" value="CYSO-CYSTEINE PEPTIDASE"/>
    <property type="match status" value="1"/>
</dbReference>
<dbReference type="Pfam" id="PF14464">
    <property type="entry name" value="Prok-JAB"/>
    <property type="match status" value="1"/>
</dbReference>
<dbReference type="FunFam" id="3.40.140.10:FF:000085">
    <property type="entry name" value="Mov34/MPN/PAD-1 family protein"/>
    <property type="match status" value="1"/>
</dbReference>
<gene>
    <name evidence="7" type="ORF">GQS65_00165</name>
</gene>
<dbReference type="GO" id="GO:0006508">
    <property type="term" value="P:proteolysis"/>
    <property type="evidence" value="ECO:0007669"/>
    <property type="project" value="UniProtKB-KW"/>
</dbReference>
<evidence type="ECO:0000259" key="6">
    <source>
        <dbReference type="PROSITE" id="PS50249"/>
    </source>
</evidence>
<dbReference type="AlphaFoldDB" id="A0A6B0GGR8"/>
<accession>A0A6B0GGR8</accession>
<dbReference type="InterPro" id="IPR051929">
    <property type="entry name" value="VirAsm_ModProt"/>
</dbReference>
<dbReference type="SMART" id="SM00232">
    <property type="entry name" value="JAB_MPN"/>
    <property type="match status" value="1"/>
</dbReference>
<feature type="domain" description="MPN" evidence="6">
    <location>
        <begin position="4"/>
        <end position="133"/>
    </location>
</feature>
<evidence type="ECO:0000256" key="4">
    <source>
        <dbReference type="ARBA" id="ARBA00022833"/>
    </source>
</evidence>
<evidence type="ECO:0000256" key="2">
    <source>
        <dbReference type="ARBA" id="ARBA00022723"/>
    </source>
</evidence>
<dbReference type="GO" id="GO:0008235">
    <property type="term" value="F:metalloexopeptidase activity"/>
    <property type="evidence" value="ECO:0007669"/>
    <property type="project" value="TreeGrafter"/>
</dbReference>
<dbReference type="InterPro" id="IPR028090">
    <property type="entry name" value="JAB_dom_prok"/>
</dbReference>
<name>A0A6B0GGR8_9EURY</name>
<keyword evidence="1" id="KW-0645">Protease</keyword>
<dbReference type="NCBIfam" id="NF041370">
    <property type="entry name" value="desamp_Halo"/>
    <property type="match status" value="1"/>
</dbReference>
<dbReference type="PANTHER" id="PTHR34858">
    <property type="entry name" value="CYSO-CYSTEINE PEPTIDASE"/>
    <property type="match status" value="1"/>
</dbReference>
<dbReference type="Gene3D" id="3.40.140.10">
    <property type="entry name" value="Cytidine Deaminase, domain 2"/>
    <property type="match status" value="1"/>
</dbReference>
<keyword evidence="8" id="KW-1185">Reference proteome</keyword>
<keyword evidence="4" id="KW-0862">Zinc</keyword>
<dbReference type="InterPro" id="IPR000555">
    <property type="entry name" value="JAMM/MPN+_dom"/>
</dbReference>
<keyword evidence="5" id="KW-0482">Metalloprotease</keyword>
<dbReference type="InterPro" id="IPR053551">
    <property type="entry name" value="Metalloprotease_DSAMP"/>
</dbReference>
<dbReference type="PROSITE" id="PS50249">
    <property type="entry name" value="MPN"/>
    <property type="match status" value="1"/>
</dbReference>
<dbReference type="OrthoDB" id="10589at2157"/>
<evidence type="ECO:0000313" key="7">
    <source>
        <dbReference type="EMBL" id="MWG32921.1"/>
    </source>
</evidence>
<evidence type="ECO:0000256" key="1">
    <source>
        <dbReference type="ARBA" id="ARBA00022670"/>
    </source>
</evidence>
<comment type="caution">
    <text evidence="7">The sequence shown here is derived from an EMBL/GenBank/DDBJ whole genome shotgun (WGS) entry which is preliminary data.</text>
</comment>
<dbReference type="Proteomes" id="UP000451471">
    <property type="component" value="Unassembled WGS sequence"/>
</dbReference>
<evidence type="ECO:0000313" key="8">
    <source>
        <dbReference type="Proteomes" id="UP000451471"/>
    </source>
</evidence>
<evidence type="ECO:0000256" key="3">
    <source>
        <dbReference type="ARBA" id="ARBA00022801"/>
    </source>
</evidence>
<dbReference type="GO" id="GO:0008270">
    <property type="term" value="F:zinc ion binding"/>
    <property type="evidence" value="ECO:0007669"/>
    <property type="project" value="TreeGrafter"/>
</dbReference>
<dbReference type="EMBL" id="WSZK01000001">
    <property type="protein sequence ID" value="MWG32921.1"/>
    <property type="molecule type" value="Genomic_DNA"/>
</dbReference>
<evidence type="ECO:0000256" key="5">
    <source>
        <dbReference type="ARBA" id="ARBA00023049"/>
    </source>
</evidence>
<keyword evidence="3" id="KW-0378">Hydrolase</keyword>
<dbReference type="RefSeq" id="WP_158202654.1">
    <property type="nucleotide sequence ID" value="NZ_WSZK01000001.1"/>
</dbReference>
<reference evidence="7 8" key="1">
    <citation type="submission" date="2019-12" db="EMBL/GenBank/DDBJ databases">
        <title>Halocatena pleomorpha gen. nov. sp. nov., an extremely halophilic archaeon of family Halobacteriaceae isolated from saltpan soil.</title>
        <authorList>
            <person name="Pal Y."/>
            <person name="Verma A."/>
            <person name="Krishnamurthi S."/>
            <person name="Kumar P."/>
        </authorList>
    </citation>
    <scope>NUCLEOTIDE SEQUENCE [LARGE SCALE GENOMIC DNA]</scope>
    <source>
        <strain evidence="7 8">JCM 16495</strain>
    </source>
</reference>
<proteinExistence type="predicted"/>
<organism evidence="7 8">
    <name type="scientific">Halomarina oriensis</name>
    <dbReference type="NCBI Taxonomy" id="671145"/>
    <lineage>
        <taxon>Archaea</taxon>
        <taxon>Methanobacteriati</taxon>
        <taxon>Methanobacteriota</taxon>
        <taxon>Stenosarchaea group</taxon>
        <taxon>Halobacteria</taxon>
        <taxon>Halobacteriales</taxon>
        <taxon>Natronomonadaceae</taxon>
        <taxon>Halomarina</taxon>
    </lineage>
</organism>
<protein>
    <recommendedName>
        <fullName evidence="6">MPN domain-containing protein</fullName>
    </recommendedName>
</protein>
<dbReference type="InterPro" id="IPR037518">
    <property type="entry name" value="MPN"/>
</dbReference>